<reference evidence="1 2" key="1">
    <citation type="submission" date="2013-11" db="EMBL/GenBank/DDBJ databases">
        <title>Dynamic genome rearrangements of T7-like phages that infect Ralstonia solanacearum.</title>
        <authorList>
            <person name="Kotera S."/>
            <person name="Fujiwara A."/>
            <person name="Kawasaki T."/>
            <person name="Fujie M."/>
            <person name="Yamada T."/>
        </authorList>
    </citation>
    <scope>NUCLEOTIDE SEQUENCE [LARGE SCALE GENOMIC DNA]</scope>
</reference>
<sequence length="42" mass="4730">MALLRACSHNESSRRGAMASCRAETGRLVWGLSYPWFYLGQP</sequence>
<dbReference type="KEGG" id="vg:17699597"/>
<organism evidence="1 2">
    <name type="scientific">Ralstonia phage RSK1</name>
    <dbReference type="NCBI Taxonomy" id="1417599"/>
    <lineage>
        <taxon>Viruses</taxon>
        <taxon>Duplodnaviria</taxon>
        <taxon>Heunggongvirae</taxon>
        <taxon>Uroviricota</taxon>
        <taxon>Caudoviricetes</taxon>
        <taxon>Firingavirus</taxon>
        <taxon>Firingavirus RSK1</taxon>
    </lineage>
</organism>
<dbReference type="Proteomes" id="UP000017866">
    <property type="component" value="Segment"/>
</dbReference>
<dbReference type="GeneID" id="17699597"/>
<evidence type="ECO:0000313" key="2">
    <source>
        <dbReference type="Proteomes" id="UP000017866"/>
    </source>
</evidence>
<name>U6C6A7_9CAUD</name>
<evidence type="ECO:0000313" key="1">
    <source>
        <dbReference type="EMBL" id="BAO04690.1"/>
    </source>
</evidence>
<dbReference type="EMBL" id="AB863625">
    <property type="protein sequence ID" value="BAO04690.1"/>
    <property type="molecule type" value="Genomic_DNA"/>
</dbReference>
<dbReference type="RefSeq" id="YP_008853810.1">
    <property type="nucleotide sequence ID" value="NC_022915.1"/>
</dbReference>
<keyword evidence="2" id="KW-1185">Reference proteome</keyword>
<protein>
    <submittedName>
        <fullName evidence="1">Uncharacterized protein</fullName>
    </submittedName>
</protein>
<proteinExistence type="predicted"/>
<accession>U6C6A7</accession>